<proteinExistence type="predicted"/>
<name>A0ABU1CBL9_9GAMM</name>
<evidence type="ECO:0000313" key="3">
    <source>
        <dbReference type="Proteomes" id="UP001233535"/>
    </source>
</evidence>
<evidence type="ECO:0000256" key="1">
    <source>
        <dbReference type="SAM" id="MobiDB-lite"/>
    </source>
</evidence>
<reference evidence="2 3" key="1">
    <citation type="submission" date="2023-04" db="EMBL/GenBank/DDBJ databases">
        <title>Lysobacter sp. strain UC isolated from soil sample.</title>
        <authorList>
            <person name="Choksket S."/>
            <person name="Harshvardhan F."/>
            <person name="Rana R."/>
            <person name="Patil P.B."/>
            <person name="Korpole S."/>
        </authorList>
    </citation>
    <scope>NUCLEOTIDE SEQUENCE [LARGE SCALE GENOMIC DNA]</scope>
    <source>
        <strain evidence="2 3">UC</strain>
    </source>
</reference>
<evidence type="ECO:0000313" key="2">
    <source>
        <dbReference type="EMBL" id="MDR0182584.1"/>
    </source>
</evidence>
<feature type="compositionally biased region" description="Low complexity" evidence="1">
    <location>
        <begin position="60"/>
        <end position="93"/>
    </location>
</feature>
<comment type="caution">
    <text evidence="2">The sequence shown here is derived from an EMBL/GenBank/DDBJ whole genome shotgun (WGS) entry which is preliminary data.</text>
</comment>
<gene>
    <name evidence="2" type="ORF">P8609_06315</name>
</gene>
<dbReference type="Proteomes" id="UP001233535">
    <property type="component" value="Unassembled WGS sequence"/>
</dbReference>
<accession>A0ABU1CBL9</accession>
<feature type="compositionally biased region" description="Pro residues" evidence="1">
    <location>
        <begin position="118"/>
        <end position="141"/>
    </location>
</feature>
<sequence length="215" mass="22731">MKRWSSRMRLSRPLQWLLAGSIVLAVFVARRDGDQDADAPPAAKEASTASAPRRPPATPPSAQRTLPAPAPSSAPAHAALDADVAADPARRSPAPSPMPPGAPGTDAVVNLFPSQSWVPPPPPPPPAPPPPPPPKDPPPLPFSVAATWLERNGEFYAVLTAAGRDFAICSNCRKTGFHRAGDVLLGTYRIESVSAREVQLQYLPLKRTQQMSLGG</sequence>
<dbReference type="RefSeq" id="WP_309261707.1">
    <property type="nucleotide sequence ID" value="NZ_JARUHG010000001.1"/>
</dbReference>
<keyword evidence="3" id="KW-1185">Reference proteome</keyword>
<feature type="compositionally biased region" description="Low complexity" evidence="1">
    <location>
        <begin position="38"/>
        <end position="52"/>
    </location>
</feature>
<feature type="region of interest" description="Disordered" evidence="1">
    <location>
        <begin position="34"/>
        <end position="141"/>
    </location>
</feature>
<protein>
    <submittedName>
        <fullName evidence="2">Uncharacterized protein</fullName>
    </submittedName>
</protein>
<organism evidence="2 3">
    <name type="scientific">Lysobacter arvi</name>
    <dbReference type="NCBI Taxonomy" id="3038776"/>
    <lineage>
        <taxon>Bacteria</taxon>
        <taxon>Pseudomonadati</taxon>
        <taxon>Pseudomonadota</taxon>
        <taxon>Gammaproteobacteria</taxon>
        <taxon>Lysobacterales</taxon>
        <taxon>Lysobacteraceae</taxon>
        <taxon>Lysobacter</taxon>
    </lineage>
</organism>
<dbReference type="EMBL" id="JARUHG010000001">
    <property type="protein sequence ID" value="MDR0182584.1"/>
    <property type="molecule type" value="Genomic_DNA"/>
</dbReference>